<name>A0A8K0NMB8_9TREE</name>
<proteinExistence type="predicted"/>
<accession>A0A8K0NMB8</accession>
<sequence>MALVRNLRVTPHLNEGDAKHGYVSMTNIGTHDNCHLVLGTVDQQYKLAYEPGTALILFLHKDALKWQLQA</sequence>
<dbReference type="EMBL" id="JABELV010000302">
    <property type="protein sequence ID" value="KAG7527394.1"/>
    <property type="molecule type" value="Genomic_DNA"/>
</dbReference>
<dbReference type="OrthoDB" id="2658103at2759"/>
<protein>
    <submittedName>
        <fullName evidence="1">Uncharacterized protein</fullName>
    </submittedName>
</protein>
<dbReference type="AlphaFoldDB" id="A0A8K0NMB8"/>
<evidence type="ECO:0000313" key="2">
    <source>
        <dbReference type="Proteomes" id="UP000812966"/>
    </source>
</evidence>
<reference evidence="1" key="1">
    <citation type="submission" date="2020-04" db="EMBL/GenBank/DDBJ databases">
        <title>Analysis of mating type loci in Filobasidium floriforme.</title>
        <authorList>
            <person name="Nowrousian M."/>
        </authorList>
    </citation>
    <scope>NUCLEOTIDE SEQUENCE</scope>
    <source>
        <strain evidence="1">CBS 6242</strain>
    </source>
</reference>
<dbReference type="Proteomes" id="UP000812966">
    <property type="component" value="Unassembled WGS sequence"/>
</dbReference>
<comment type="caution">
    <text evidence="1">The sequence shown here is derived from an EMBL/GenBank/DDBJ whole genome shotgun (WGS) entry which is preliminary data.</text>
</comment>
<keyword evidence="2" id="KW-1185">Reference proteome</keyword>
<evidence type="ECO:0000313" key="1">
    <source>
        <dbReference type="EMBL" id="KAG7527394.1"/>
    </source>
</evidence>
<gene>
    <name evidence="1" type="ORF">FFLO_06973</name>
</gene>
<organism evidence="1 2">
    <name type="scientific">Filobasidium floriforme</name>
    <dbReference type="NCBI Taxonomy" id="5210"/>
    <lineage>
        <taxon>Eukaryota</taxon>
        <taxon>Fungi</taxon>
        <taxon>Dikarya</taxon>
        <taxon>Basidiomycota</taxon>
        <taxon>Agaricomycotina</taxon>
        <taxon>Tremellomycetes</taxon>
        <taxon>Filobasidiales</taxon>
        <taxon>Filobasidiaceae</taxon>
        <taxon>Filobasidium</taxon>
    </lineage>
</organism>